<dbReference type="GO" id="GO:0009100">
    <property type="term" value="P:glycoprotein metabolic process"/>
    <property type="evidence" value="ECO:0007669"/>
    <property type="project" value="UniProtKB-ARBA"/>
</dbReference>
<dbReference type="InterPro" id="IPR007074">
    <property type="entry name" value="LicD/FKTN/FKRP_NTP_transf"/>
</dbReference>
<comment type="caution">
    <text evidence="2">The sequence shown here is derived from an EMBL/GenBank/DDBJ whole genome shotgun (WGS) entry which is preliminary data.</text>
</comment>
<dbReference type="AlphaFoldDB" id="A0A176RZ83"/>
<feature type="non-terminal residue" evidence="2">
    <location>
        <position position="1"/>
    </location>
</feature>
<proteinExistence type="predicted"/>
<dbReference type="Proteomes" id="UP000076962">
    <property type="component" value="Unassembled WGS sequence"/>
</dbReference>
<name>A0A176RZ83_9GAMM</name>
<accession>A0A176RZ83</accession>
<feature type="domain" description="LicD/FKTN/FKRP nucleotidyltransferase" evidence="1">
    <location>
        <begin position="21"/>
        <end position="77"/>
    </location>
</feature>
<dbReference type="PANTHER" id="PTHR13627">
    <property type="entry name" value="FUKUTIN RELATED PROTEIN"/>
    <property type="match status" value="1"/>
</dbReference>
<organism evidence="2 3">
    <name type="scientific">Candidatus Thiomargarita nelsonii</name>
    <dbReference type="NCBI Taxonomy" id="1003181"/>
    <lineage>
        <taxon>Bacteria</taxon>
        <taxon>Pseudomonadati</taxon>
        <taxon>Pseudomonadota</taxon>
        <taxon>Gammaproteobacteria</taxon>
        <taxon>Thiotrichales</taxon>
        <taxon>Thiotrichaceae</taxon>
        <taxon>Thiomargarita</taxon>
    </lineage>
</organism>
<dbReference type="EMBL" id="LUTY01001898">
    <property type="protein sequence ID" value="OAD21065.1"/>
    <property type="molecule type" value="Genomic_DNA"/>
</dbReference>
<evidence type="ECO:0000313" key="3">
    <source>
        <dbReference type="Proteomes" id="UP000076962"/>
    </source>
</evidence>
<reference evidence="2 3" key="1">
    <citation type="submission" date="2016-05" db="EMBL/GenBank/DDBJ databases">
        <title>Single-cell genome of chain-forming Candidatus Thiomargarita nelsonii and comparison to other large sulfur-oxidizing bacteria.</title>
        <authorList>
            <person name="Winkel M."/>
            <person name="Salman V."/>
            <person name="Woyke T."/>
            <person name="Schulz-Vogt H."/>
            <person name="Richter M."/>
            <person name="Flood B."/>
            <person name="Bailey J."/>
            <person name="Amann R."/>
            <person name="Mussmann M."/>
        </authorList>
    </citation>
    <scope>NUCLEOTIDE SEQUENCE [LARGE SCALE GENOMIC DNA]</scope>
    <source>
        <strain evidence="2 3">THI036</strain>
    </source>
</reference>
<protein>
    <submittedName>
        <fullName evidence="2">LicD-like protein</fullName>
    </submittedName>
</protein>
<dbReference type="Pfam" id="PF04991">
    <property type="entry name" value="LicD"/>
    <property type="match status" value="1"/>
</dbReference>
<keyword evidence="3" id="KW-1185">Reference proteome</keyword>
<evidence type="ECO:0000259" key="1">
    <source>
        <dbReference type="Pfam" id="PF04991"/>
    </source>
</evidence>
<sequence length="213" mass="25392">PECCTNHLKELLFFTEDLLTKHGIFHWLDYGSLLGALRNQEIIPWDTDVDFGFLKADMEKVLALKSKVSKAGYYFDESEPDIFRICYSKNNRQHVDLFSWGEKNGQMHSLYYKIDYFDFPPQYLNKLEKIILYGKAFPVPSSIHKFMIDHRYGLDYMTPRRTVVLSQIPDISPNEFTPLVGQLLDEIRERDYRIWQLENHIPIRKFLQWSYHS</sequence>
<dbReference type="PANTHER" id="PTHR13627:SF31">
    <property type="entry name" value="RIBITOL 5-PHOSPHATE TRANSFERASE FKRP"/>
    <property type="match status" value="1"/>
</dbReference>
<evidence type="ECO:0000313" key="2">
    <source>
        <dbReference type="EMBL" id="OAD21065.1"/>
    </source>
</evidence>
<feature type="non-terminal residue" evidence="2">
    <location>
        <position position="213"/>
    </location>
</feature>
<dbReference type="InterPro" id="IPR052613">
    <property type="entry name" value="LicD_transferase"/>
</dbReference>
<gene>
    <name evidence="2" type="ORF">THIOM_003184</name>
</gene>